<dbReference type="Pfam" id="PF00884">
    <property type="entry name" value="Sulfatase"/>
    <property type="match status" value="1"/>
</dbReference>
<dbReference type="InterPro" id="IPR012549">
    <property type="entry name" value="EptA-like_N"/>
</dbReference>
<keyword evidence="6 8" id="KW-1133">Transmembrane helix</keyword>
<evidence type="ECO:0000259" key="10">
    <source>
        <dbReference type="Pfam" id="PF08019"/>
    </source>
</evidence>
<dbReference type="InterPro" id="IPR058130">
    <property type="entry name" value="PEA_transf_C"/>
</dbReference>
<feature type="domain" description="Sulfatase N-terminal" evidence="9">
    <location>
        <begin position="241"/>
        <end position="529"/>
    </location>
</feature>
<dbReference type="InterPro" id="IPR000917">
    <property type="entry name" value="Sulfatase_N"/>
</dbReference>
<evidence type="ECO:0000256" key="6">
    <source>
        <dbReference type="ARBA" id="ARBA00022989"/>
    </source>
</evidence>
<keyword evidence="7 8" id="KW-0472">Membrane</keyword>
<proteinExistence type="predicted"/>
<dbReference type="InterPro" id="IPR040423">
    <property type="entry name" value="PEA_transferase"/>
</dbReference>
<evidence type="ECO:0000256" key="3">
    <source>
        <dbReference type="ARBA" id="ARBA00022519"/>
    </source>
</evidence>
<keyword evidence="3" id="KW-0997">Cell inner membrane</keyword>
<comment type="subcellular location">
    <subcellularLocation>
        <location evidence="1">Cell inner membrane</location>
        <topology evidence="1">Multi-pass membrane protein</topology>
    </subcellularLocation>
</comment>
<evidence type="ECO:0000256" key="5">
    <source>
        <dbReference type="ARBA" id="ARBA00022692"/>
    </source>
</evidence>
<organism evidence="11 12">
    <name type="scientific">Ramlibacter lithotrophicus</name>
    <dbReference type="NCBI Taxonomy" id="2606681"/>
    <lineage>
        <taxon>Bacteria</taxon>
        <taxon>Pseudomonadati</taxon>
        <taxon>Pseudomonadota</taxon>
        <taxon>Betaproteobacteria</taxon>
        <taxon>Burkholderiales</taxon>
        <taxon>Comamonadaceae</taxon>
        <taxon>Ramlibacter</taxon>
    </lineage>
</organism>
<evidence type="ECO:0000256" key="2">
    <source>
        <dbReference type="ARBA" id="ARBA00022475"/>
    </source>
</evidence>
<keyword evidence="4 11" id="KW-0808">Transferase</keyword>
<dbReference type="InterPro" id="IPR017850">
    <property type="entry name" value="Alkaline_phosphatase_core_sf"/>
</dbReference>
<evidence type="ECO:0000256" key="4">
    <source>
        <dbReference type="ARBA" id="ARBA00022679"/>
    </source>
</evidence>
<name>A0A7X6DDC6_9BURK</name>
<dbReference type="Pfam" id="PF08019">
    <property type="entry name" value="EptA_B_N"/>
    <property type="match status" value="1"/>
</dbReference>
<gene>
    <name evidence="11" type="ORF">RAMLITH_04755</name>
</gene>
<feature type="transmembrane region" description="Helical" evidence="8">
    <location>
        <begin position="156"/>
        <end position="179"/>
    </location>
</feature>
<evidence type="ECO:0000313" key="11">
    <source>
        <dbReference type="EMBL" id="NKE65120.1"/>
    </source>
</evidence>
<evidence type="ECO:0000256" key="1">
    <source>
        <dbReference type="ARBA" id="ARBA00004429"/>
    </source>
</evidence>
<keyword evidence="12" id="KW-1185">Reference proteome</keyword>
<feature type="transmembrane region" description="Helical" evidence="8">
    <location>
        <begin position="81"/>
        <end position="102"/>
    </location>
</feature>
<dbReference type="AlphaFoldDB" id="A0A7X6DDC6"/>
<comment type="caution">
    <text evidence="11">The sequence shown here is derived from an EMBL/GenBank/DDBJ whole genome shotgun (WGS) entry which is preliminary data.</text>
</comment>
<evidence type="ECO:0000256" key="7">
    <source>
        <dbReference type="ARBA" id="ARBA00023136"/>
    </source>
</evidence>
<dbReference type="PANTHER" id="PTHR30443">
    <property type="entry name" value="INNER MEMBRANE PROTEIN"/>
    <property type="match status" value="1"/>
</dbReference>
<dbReference type="Proteomes" id="UP000521868">
    <property type="component" value="Unassembled WGS sequence"/>
</dbReference>
<dbReference type="PANTHER" id="PTHR30443:SF0">
    <property type="entry name" value="PHOSPHOETHANOLAMINE TRANSFERASE EPTA"/>
    <property type="match status" value="1"/>
</dbReference>
<dbReference type="Gene3D" id="3.40.720.10">
    <property type="entry name" value="Alkaline Phosphatase, subunit A"/>
    <property type="match status" value="1"/>
</dbReference>
<feature type="transmembrane region" description="Helical" evidence="8">
    <location>
        <begin position="122"/>
        <end position="144"/>
    </location>
</feature>
<dbReference type="EMBL" id="VTOX01000001">
    <property type="protein sequence ID" value="NKE65120.1"/>
    <property type="molecule type" value="Genomic_DNA"/>
</dbReference>
<evidence type="ECO:0000259" key="9">
    <source>
        <dbReference type="Pfam" id="PF00884"/>
    </source>
</evidence>
<reference evidence="11 12" key="1">
    <citation type="journal article" date="2020" name="Nature">
        <title>Bacterial chemolithoautotrophy via manganese oxidation.</title>
        <authorList>
            <person name="Yu H."/>
            <person name="Leadbetter J.R."/>
        </authorList>
    </citation>
    <scope>NUCLEOTIDE SEQUENCE [LARGE SCALE GENOMIC DNA]</scope>
    <source>
        <strain evidence="11 12">RBP-1</strain>
    </source>
</reference>
<sequence length="557" mass="60505">MSRVPGVLRWRPEISVETLVLCSAVFMLAAGNGRFWQAALAQRSWAEPATWGFSAALFVALSALYLLAGAAVATRHTVKPLLTVLLLASAAAACYSDRYAVYFDRAMLRNILATDLHEARELLGWPLALYLLGLGALPSLLVWWPRLKRRTPGRAVALRLAWLVAAAAVAAGALVPVFADFASLMRNHKEVRYLLNPGNVVAALAGNAWGSGQGPGGPRLPVGADAKFNAAWQQRVRPTLFVLVVGETARAQNFALNGYGRPTNPDLARRPVINFPQVTACGTSTEVSLPCMFSPWGRGRYDEGRILGHESLLHVLARAGFQVQWRDNQSGCKGVCSGLAQQQFNGAAAAASCAGGQCPDEVLLQGLEGAARDERGNLFVVLHQLGSHGPAYYKRYPAAFRRFAPACESEDLRRCTREEIVNAYDNSLLYTDYVLGALVDLLERAQATHDTAMLYVSDHGESLGEGGLYLHGVPYPIAPDVQTRVPMVMWLSPAFRRSHDIDEACLRRRAAQPASHDNLFHSLLGVLDVQTAAYERDLDLFDGCRMPAALHARASAP</sequence>
<keyword evidence="5 8" id="KW-0812">Transmembrane</keyword>
<dbReference type="SUPFAM" id="SSF53649">
    <property type="entry name" value="Alkaline phosphatase-like"/>
    <property type="match status" value="1"/>
</dbReference>
<dbReference type="GO" id="GO:0016776">
    <property type="term" value="F:phosphotransferase activity, phosphate group as acceptor"/>
    <property type="evidence" value="ECO:0007669"/>
    <property type="project" value="TreeGrafter"/>
</dbReference>
<evidence type="ECO:0000313" key="12">
    <source>
        <dbReference type="Proteomes" id="UP000521868"/>
    </source>
</evidence>
<feature type="domain" description="Phosphoethanolamine transferase N-terminal" evidence="10">
    <location>
        <begin position="64"/>
        <end position="205"/>
    </location>
</feature>
<keyword evidence="2" id="KW-1003">Cell membrane</keyword>
<feature type="transmembrane region" description="Helical" evidence="8">
    <location>
        <begin position="51"/>
        <end position="74"/>
    </location>
</feature>
<evidence type="ECO:0000256" key="8">
    <source>
        <dbReference type="SAM" id="Phobius"/>
    </source>
</evidence>
<protein>
    <submittedName>
        <fullName evidence="11">Phosphoethanolamine--lipid A transferase</fullName>
    </submittedName>
</protein>
<dbReference type="RefSeq" id="WP_168106147.1">
    <property type="nucleotide sequence ID" value="NZ_VTOX01000001.1"/>
</dbReference>
<dbReference type="GO" id="GO:0009244">
    <property type="term" value="P:lipopolysaccharide core region biosynthetic process"/>
    <property type="evidence" value="ECO:0007669"/>
    <property type="project" value="TreeGrafter"/>
</dbReference>
<accession>A0A7X6DDC6</accession>
<dbReference type="GO" id="GO:0005886">
    <property type="term" value="C:plasma membrane"/>
    <property type="evidence" value="ECO:0007669"/>
    <property type="project" value="UniProtKB-SubCell"/>
</dbReference>
<dbReference type="NCBIfam" id="NF028537">
    <property type="entry name" value="P_eth_NH2_trans"/>
    <property type="match status" value="1"/>
</dbReference>
<dbReference type="CDD" id="cd16017">
    <property type="entry name" value="LptA"/>
    <property type="match status" value="1"/>
</dbReference>